<dbReference type="InterPro" id="IPR045683">
    <property type="entry name" value="DUF6192"/>
</dbReference>
<dbReference type="Proteomes" id="UP000829494">
    <property type="component" value="Plasmid pSRIMR7"/>
</dbReference>
<reference evidence="1 2" key="1">
    <citation type="submission" date="2022-03" db="EMBL/GenBank/DDBJ databases">
        <title>Complete genome of Streptomyces rimosus ssp. rimosus R7 (=ATCC 10970).</title>
        <authorList>
            <person name="Beganovic S."/>
            <person name="Ruckert C."/>
            <person name="Busche T."/>
            <person name="Kalinowski J."/>
            <person name="Wittmann C."/>
        </authorList>
    </citation>
    <scope>NUCLEOTIDE SEQUENCE [LARGE SCALE GENOMIC DNA]</scope>
    <source>
        <strain evidence="1 2">R7</strain>
        <plasmid evidence="1 2">pSRIMR7</plasmid>
    </source>
</reference>
<dbReference type="EMBL" id="CP094299">
    <property type="protein sequence ID" value="UNZ08797.1"/>
    <property type="molecule type" value="Genomic_DNA"/>
</dbReference>
<accession>A0ABY3ZER2</accession>
<evidence type="ECO:0000313" key="2">
    <source>
        <dbReference type="Proteomes" id="UP000829494"/>
    </source>
</evidence>
<geneLocation type="plasmid" evidence="1 2">
    <name>pSRIMR7</name>
</geneLocation>
<protein>
    <recommendedName>
        <fullName evidence="3">RacO protein</fullName>
    </recommendedName>
</protein>
<sequence length="336" mass="38050">MTEVKDRVGNVTRHRYEQLVAQAKELISQVARAQFTLGDMALEIEPMRPVGGSVPHGTEDLFTVAESLQIFADDIGVERSTVEDWRYTANRWPKDKRMEGVSFTVHRILASVTDEDERWAAVHDAPLNPRTGARQWTPDGAKRVVGQRVDRPVTLDEKVAAVADLTRDDEVAAQVATDLLKRPKVSEHVTPAERKRVVTELTRDDDTAQEVTRDLLRRPAVARSTMRDDTTRMLVNRAQFDNTAESREKIRDRVPAVRKIEHTLEYVDLVGSCHGFVATLGRLVPKMRGQQFTDDERDTVRRQLARVRAAADWLEGALDHGEFTLDEQLTQLLKGE</sequence>
<name>A0ABY3ZER2_STRRM</name>
<dbReference type="RefSeq" id="WP_030185071.1">
    <property type="nucleotide sequence ID" value="NZ_CP043496.1"/>
</dbReference>
<proteinExistence type="predicted"/>
<dbReference type="GeneID" id="66860491"/>
<organism evidence="1 2">
    <name type="scientific">Streptomyces rimosus subsp. rimosus</name>
    <dbReference type="NCBI Taxonomy" id="132474"/>
    <lineage>
        <taxon>Bacteria</taxon>
        <taxon>Bacillati</taxon>
        <taxon>Actinomycetota</taxon>
        <taxon>Actinomycetes</taxon>
        <taxon>Kitasatosporales</taxon>
        <taxon>Streptomycetaceae</taxon>
        <taxon>Streptomyces</taxon>
    </lineage>
</organism>
<evidence type="ECO:0008006" key="3">
    <source>
        <dbReference type="Google" id="ProtNLM"/>
    </source>
</evidence>
<dbReference type="Pfam" id="PF19691">
    <property type="entry name" value="DUF6192"/>
    <property type="match status" value="1"/>
</dbReference>
<keyword evidence="1" id="KW-0614">Plasmid</keyword>
<evidence type="ECO:0000313" key="1">
    <source>
        <dbReference type="EMBL" id="UNZ08797.1"/>
    </source>
</evidence>
<gene>
    <name evidence="1" type="ORF">SRIMR7_42260</name>
</gene>
<keyword evidence="2" id="KW-1185">Reference proteome</keyword>